<dbReference type="GO" id="GO:0016887">
    <property type="term" value="F:ATP hydrolysis activity"/>
    <property type="evidence" value="ECO:0007669"/>
    <property type="project" value="InterPro"/>
</dbReference>
<dbReference type="AlphaFoldDB" id="A0A6B3L2J2"/>
<evidence type="ECO:0000256" key="1">
    <source>
        <dbReference type="ARBA" id="ARBA00022741"/>
    </source>
</evidence>
<dbReference type="Gene3D" id="1.10.8.80">
    <property type="entry name" value="Magnesium chelatase subunit I, C-Terminal domain"/>
    <property type="match status" value="1"/>
</dbReference>
<reference evidence="6 7" key="1">
    <citation type="submission" date="2020-12" db="EMBL/GenBank/DDBJ databases">
        <title>Sulforoseuscoccus oceanibium gen. nov., sp. nov., a representative of the phylum Verrucomicrobia with special cytoplasmic membrane, and proposal of Sulforoseuscoccusaceae fam. nov.</title>
        <authorList>
            <person name="Xi F."/>
        </authorList>
    </citation>
    <scope>NUCLEOTIDE SEQUENCE [LARGE SCALE GENOMIC DNA]</scope>
    <source>
        <strain evidence="6 7">T37</strain>
    </source>
</reference>
<dbReference type="InterPro" id="IPR027417">
    <property type="entry name" value="P-loop_NTPase"/>
</dbReference>
<dbReference type="Pfam" id="PF07726">
    <property type="entry name" value="AAA_3"/>
    <property type="match status" value="1"/>
</dbReference>
<organism evidence="6 7">
    <name type="scientific">Sulfuriroseicoccus oceanibius</name>
    <dbReference type="NCBI Taxonomy" id="2707525"/>
    <lineage>
        <taxon>Bacteria</taxon>
        <taxon>Pseudomonadati</taxon>
        <taxon>Verrucomicrobiota</taxon>
        <taxon>Verrucomicrobiia</taxon>
        <taxon>Verrucomicrobiales</taxon>
        <taxon>Verrucomicrobiaceae</taxon>
        <taxon>Sulfuriroseicoccus</taxon>
    </lineage>
</organism>
<keyword evidence="2" id="KW-0067">ATP-binding</keyword>
<name>A0A6B3L2J2_9BACT</name>
<feature type="domain" description="ChlI/MoxR AAA lid" evidence="5">
    <location>
        <begin position="218"/>
        <end position="284"/>
    </location>
</feature>
<comment type="similarity">
    <text evidence="3">Belongs to the MoxR family.</text>
</comment>
<dbReference type="PANTHER" id="PTHR42759">
    <property type="entry name" value="MOXR FAMILY PROTEIN"/>
    <property type="match status" value="1"/>
</dbReference>
<dbReference type="KEGG" id="soa:G3M56_008715"/>
<dbReference type="CDD" id="cd00009">
    <property type="entry name" value="AAA"/>
    <property type="match status" value="1"/>
</dbReference>
<dbReference type="InterPro" id="IPR011703">
    <property type="entry name" value="ATPase_AAA-3"/>
</dbReference>
<evidence type="ECO:0000256" key="2">
    <source>
        <dbReference type="ARBA" id="ARBA00022840"/>
    </source>
</evidence>
<dbReference type="Pfam" id="PF17863">
    <property type="entry name" value="AAA_lid_2"/>
    <property type="match status" value="1"/>
</dbReference>
<dbReference type="InterPro" id="IPR050764">
    <property type="entry name" value="CbbQ/NirQ/NorQ/GpvN"/>
</dbReference>
<dbReference type="Gene3D" id="3.40.50.300">
    <property type="entry name" value="P-loop containing nucleotide triphosphate hydrolases"/>
    <property type="match status" value="1"/>
</dbReference>
<dbReference type="EMBL" id="CP066776">
    <property type="protein sequence ID" value="QQL46397.1"/>
    <property type="molecule type" value="Genomic_DNA"/>
</dbReference>
<dbReference type="PIRSF" id="PIRSF002849">
    <property type="entry name" value="AAA_ATPase_chaperone_MoxR_prd"/>
    <property type="match status" value="1"/>
</dbReference>
<gene>
    <name evidence="6" type="ORF">G3M56_008715</name>
</gene>
<evidence type="ECO:0000313" key="7">
    <source>
        <dbReference type="Proteomes" id="UP000475117"/>
    </source>
</evidence>
<dbReference type="FunFam" id="3.40.50.300:FF:000640">
    <property type="entry name" value="MoxR family ATPase"/>
    <property type="match status" value="1"/>
</dbReference>
<protein>
    <submittedName>
        <fullName evidence="6">AAA family ATPase</fullName>
    </submittedName>
</protein>
<accession>A0A6B3L2J2</accession>
<evidence type="ECO:0000259" key="5">
    <source>
        <dbReference type="Pfam" id="PF17863"/>
    </source>
</evidence>
<evidence type="ECO:0000259" key="4">
    <source>
        <dbReference type="Pfam" id="PF07726"/>
    </source>
</evidence>
<dbReference type="InterPro" id="IPR041628">
    <property type="entry name" value="ChlI/MoxR_AAA_lid"/>
</dbReference>
<sequence length="289" mass="31688">MLVSLLCGGHCLITGVPGLAKTLLVSTLGKILGLKFNRIQFTPDLMPTDIVGSEILQTQAGSAREFEFVPGPVFANLLLADEINRTPPKTQAALLEAMQEKQVTVAGTTRRLGEPFIVFATQNPIEHEGTYPLPEAQLDRFFFNLKIDYPSIYEEEEIIKRTTGREVPSAEAILDSEGVLALQKATLDVPLPDQVVKYILSVVHRSRPGGEMATEFIDRYVEYGAGPRASQCLARAARALALLRGRDAASVEEVRDIALPVLRHRVIPNYNATGEGVKVEDIIAKLLEE</sequence>
<dbReference type="PANTHER" id="PTHR42759:SF1">
    <property type="entry name" value="MAGNESIUM-CHELATASE SUBUNIT CHLD"/>
    <property type="match status" value="1"/>
</dbReference>
<keyword evidence="7" id="KW-1185">Reference proteome</keyword>
<evidence type="ECO:0000256" key="3">
    <source>
        <dbReference type="ARBA" id="ARBA00061607"/>
    </source>
</evidence>
<dbReference type="GO" id="GO:0005524">
    <property type="term" value="F:ATP binding"/>
    <property type="evidence" value="ECO:0007669"/>
    <property type="project" value="UniProtKB-KW"/>
</dbReference>
<feature type="domain" description="ATPase AAA-3" evidence="4">
    <location>
        <begin position="10"/>
        <end position="142"/>
    </location>
</feature>
<proteinExistence type="inferred from homology"/>
<dbReference type="SUPFAM" id="SSF52540">
    <property type="entry name" value="P-loop containing nucleoside triphosphate hydrolases"/>
    <property type="match status" value="1"/>
</dbReference>
<keyword evidence="1" id="KW-0547">Nucleotide-binding</keyword>
<evidence type="ECO:0000313" key="6">
    <source>
        <dbReference type="EMBL" id="QQL46397.1"/>
    </source>
</evidence>
<dbReference type="Proteomes" id="UP000475117">
    <property type="component" value="Chromosome"/>
</dbReference>